<protein>
    <recommendedName>
        <fullName evidence="1">25S rRNA (uridine-N(3))-methyltransferase BMT5-like domain-containing protein</fullName>
    </recommendedName>
</protein>
<evidence type="ECO:0000259" key="1">
    <source>
        <dbReference type="Pfam" id="PF10354"/>
    </source>
</evidence>
<comment type="caution">
    <text evidence="2">The sequence shown here is derived from an EMBL/GenBank/DDBJ whole genome shotgun (WGS) entry which is preliminary data.</text>
</comment>
<dbReference type="PANTHER" id="PTHR11538">
    <property type="entry name" value="PHENYLALANYL-TRNA SYNTHETASE"/>
    <property type="match status" value="1"/>
</dbReference>
<dbReference type="InterPro" id="IPR019446">
    <property type="entry name" value="BMT5-like"/>
</dbReference>
<dbReference type="GO" id="GO:0005737">
    <property type="term" value="C:cytoplasm"/>
    <property type="evidence" value="ECO:0007669"/>
    <property type="project" value="TreeGrafter"/>
</dbReference>
<evidence type="ECO:0000313" key="3">
    <source>
        <dbReference type="Proteomes" id="UP001058974"/>
    </source>
</evidence>
<keyword evidence="3" id="KW-1185">Reference proteome</keyword>
<dbReference type="Gramene" id="Psat05G0466500-T1">
    <property type="protein sequence ID" value="KAI5408917.1"/>
    <property type="gene ID" value="KIW84_054665"/>
</dbReference>
<evidence type="ECO:0000313" key="2">
    <source>
        <dbReference type="EMBL" id="KAI5408917.1"/>
    </source>
</evidence>
<gene>
    <name evidence="2" type="ORF">KIW84_054665</name>
</gene>
<name>A0A9D4WW80_PEA</name>
<sequence length="240" mass="28588">MLWLWFCHQCSSVHVNEVIKKYKNAKSNLDELQKLGAYLLHGVDATQMKFHPDLKMRRMHVDLVFGFFKNASYMFRINGEVHVNHKTTPPFDTWNIEKLAEQSFLMMIECADFKQEAYPGYNNKRGHRSRCDDPFPLGKCSTFKFIYNPRSLKDHLRRNHVEVSRQQEIQNMERFPASVHLNYHPQTTWSEFQLQLIATIILKQFFFKNRINLITTHRQVSFQKQMSRSLLSEKSLSKKE</sequence>
<dbReference type="AlphaFoldDB" id="A0A9D4WW80"/>
<organism evidence="2 3">
    <name type="scientific">Pisum sativum</name>
    <name type="common">Garden pea</name>
    <name type="synonym">Lathyrus oleraceus</name>
    <dbReference type="NCBI Taxonomy" id="3888"/>
    <lineage>
        <taxon>Eukaryota</taxon>
        <taxon>Viridiplantae</taxon>
        <taxon>Streptophyta</taxon>
        <taxon>Embryophyta</taxon>
        <taxon>Tracheophyta</taxon>
        <taxon>Spermatophyta</taxon>
        <taxon>Magnoliopsida</taxon>
        <taxon>eudicotyledons</taxon>
        <taxon>Gunneridae</taxon>
        <taxon>Pentapetalae</taxon>
        <taxon>rosids</taxon>
        <taxon>fabids</taxon>
        <taxon>Fabales</taxon>
        <taxon>Fabaceae</taxon>
        <taxon>Papilionoideae</taxon>
        <taxon>50 kb inversion clade</taxon>
        <taxon>NPAAA clade</taxon>
        <taxon>Hologalegina</taxon>
        <taxon>IRL clade</taxon>
        <taxon>Fabeae</taxon>
        <taxon>Lathyrus</taxon>
    </lineage>
</organism>
<reference evidence="2 3" key="1">
    <citation type="journal article" date="2022" name="Nat. Genet.">
        <title>Improved pea reference genome and pan-genome highlight genomic features and evolutionary characteristics.</title>
        <authorList>
            <person name="Yang T."/>
            <person name="Liu R."/>
            <person name="Luo Y."/>
            <person name="Hu S."/>
            <person name="Wang D."/>
            <person name="Wang C."/>
            <person name="Pandey M.K."/>
            <person name="Ge S."/>
            <person name="Xu Q."/>
            <person name="Li N."/>
            <person name="Li G."/>
            <person name="Huang Y."/>
            <person name="Saxena R.K."/>
            <person name="Ji Y."/>
            <person name="Li M."/>
            <person name="Yan X."/>
            <person name="He Y."/>
            <person name="Liu Y."/>
            <person name="Wang X."/>
            <person name="Xiang C."/>
            <person name="Varshney R.K."/>
            <person name="Ding H."/>
            <person name="Gao S."/>
            <person name="Zong X."/>
        </authorList>
    </citation>
    <scope>NUCLEOTIDE SEQUENCE [LARGE SCALE GENOMIC DNA]</scope>
    <source>
        <strain evidence="2 3">cv. Zhongwan 6</strain>
    </source>
</reference>
<accession>A0A9D4WW80</accession>
<proteinExistence type="predicted"/>
<dbReference type="Pfam" id="PF10354">
    <property type="entry name" value="BMT5-like"/>
    <property type="match status" value="1"/>
</dbReference>
<dbReference type="Proteomes" id="UP001058974">
    <property type="component" value="Chromosome 5"/>
</dbReference>
<dbReference type="PANTHER" id="PTHR11538:SF26">
    <property type="entry name" value="FERREDOXIN-FOLD ANTICODON-BINDING DOMAIN-CONTAINING PROTEIN 1"/>
    <property type="match status" value="1"/>
</dbReference>
<dbReference type="GO" id="GO:0070475">
    <property type="term" value="P:rRNA base methylation"/>
    <property type="evidence" value="ECO:0007669"/>
    <property type="project" value="InterPro"/>
</dbReference>
<feature type="domain" description="25S rRNA (uridine-N(3))-methyltransferase BMT5-like" evidence="1">
    <location>
        <begin position="58"/>
        <end position="125"/>
    </location>
</feature>
<dbReference type="GO" id="GO:0070042">
    <property type="term" value="F:rRNA (uridine-N3-)-methyltransferase activity"/>
    <property type="evidence" value="ECO:0007669"/>
    <property type="project" value="InterPro"/>
</dbReference>
<dbReference type="EMBL" id="JAMSHJ010000005">
    <property type="protein sequence ID" value="KAI5408917.1"/>
    <property type="molecule type" value="Genomic_DNA"/>
</dbReference>